<accession>A0A2J6PLU5</accession>
<proteinExistence type="predicted"/>
<dbReference type="AlphaFoldDB" id="A0A2J6PLU5"/>
<dbReference type="Proteomes" id="UP000235672">
    <property type="component" value="Unassembled WGS sequence"/>
</dbReference>
<sequence>MAGTSPVHGEADKHKSRDDDDAVEGSLSKVDVRRMTAPQANPTATNYATYELPQHDYTQKVLAVPGQGNDPSILDPQKVVSSVLPSVRNSKIVQMKCALEACKRVSQLVHMKELSLKQMLSTPAASPLFDKSLFVKFAEMQRKMDEKPLEEVVEADYDPGDNLKEFKEKWKALRLEKRDISRPGWLHATSQCCPFHLLQATFPGDVPPLAPSRREILDFRYPAIYKKPSKTHIHLRTHKDAKVHEMSLETALLRFAKPGKLLLPVPQPKRHKANDRLYHYFQPINIKSLQHHISRSKTISHEYHFFPSRADDAGRFENCMAEIWLLLLEGKRVEIQVHSKGPKDRNAIIIEPYTNFEKICWVMEGPTLYPRTFGLVKPLSKTGEFHKRRLEVMKAVMDEYGAGLHVGGEDHTDRPSELKDDRMQDMDQDTTNLLAKIKASQEGGEAQAKIKMLPESLGSVPVPPALSTLSLEEQEMEDYRKLEEITGFRPPKP</sequence>
<dbReference type="EMBL" id="KZ613517">
    <property type="protein sequence ID" value="PMD14983.1"/>
    <property type="molecule type" value="Genomic_DNA"/>
</dbReference>
<gene>
    <name evidence="2" type="ORF">NA56DRAFT_710439</name>
</gene>
<dbReference type="OrthoDB" id="3525976at2759"/>
<keyword evidence="3" id="KW-1185">Reference proteome</keyword>
<name>A0A2J6PLU5_9HELO</name>
<organism evidence="2 3">
    <name type="scientific">Hyaloscypha hepaticicola</name>
    <dbReference type="NCBI Taxonomy" id="2082293"/>
    <lineage>
        <taxon>Eukaryota</taxon>
        <taxon>Fungi</taxon>
        <taxon>Dikarya</taxon>
        <taxon>Ascomycota</taxon>
        <taxon>Pezizomycotina</taxon>
        <taxon>Leotiomycetes</taxon>
        <taxon>Helotiales</taxon>
        <taxon>Hyaloscyphaceae</taxon>
        <taxon>Hyaloscypha</taxon>
    </lineage>
</organism>
<feature type="compositionally biased region" description="Basic and acidic residues" evidence="1">
    <location>
        <begin position="9"/>
        <end position="18"/>
    </location>
</feature>
<evidence type="ECO:0000313" key="3">
    <source>
        <dbReference type="Proteomes" id="UP000235672"/>
    </source>
</evidence>
<evidence type="ECO:0000313" key="2">
    <source>
        <dbReference type="EMBL" id="PMD14983.1"/>
    </source>
</evidence>
<reference evidence="2 3" key="1">
    <citation type="submission" date="2016-05" db="EMBL/GenBank/DDBJ databases">
        <title>A degradative enzymes factory behind the ericoid mycorrhizal symbiosis.</title>
        <authorList>
            <consortium name="DOE Joint Genome Institute"/>
            <person name="Martino E."/>
            <person name="Morin E."/>
            <person name="Grelet G."/>
            <person name="Kuo A."/>
            <person name="Kohler A."/>
            <person name="Daghino S."/>
            <person name="Barry K."/>
            <person name="Choi C."/>
            <person name="Cichocki N."/>
            <person name="Clum A."/>
            <person name="Copeland A."/>
            <person name="Hainaut M."/>
            <person name="Haridas S."/>
            <person name="Labutti K."/>
            <person name="Lindquist E."/>
            <person name="Lipzen A."/>
            <person name="Khouja H.-R."/>
            <person name="Murat C."/>
            <person name="Ohm R."/>
            <person name="Olson A."/>
            <person name="Spatafora J."/>
            <person name="Veneault-Fourrey C."/>
            <person name="Henrissat B."/>
            <person name="Grigoriev I."/>
            <person name="Martin F."/>
            <person name="Perotto S."/>
        </authorList>
    </citation>
    <scope>NUCLEOTIDE SEQUENCE [LARGE SCALE GENOMIC DNA]</scope>
    <source>
        <strain evidence="2 3">UAMH 7357</strain>
    </source>
</reference>
<evidence type="ECO:0000256" key="1">
    <source>
        <dbReference type="SAM" id="MobiDB-lite"/>
    </source>
</evidence>
<feature type="region of interest" description="Disordered" evidence="1">
    <location>
        <begin position="1"/>
        <end position="46"/>
    </location>
</feature>
<protein>
    <submittedName>
        <fullName evidence="2">Uncharacterized protein</fullName>
    </submittedName>
</protein>